<dbReference type="InterPro" id="IPR051537">
    <property type="entry name" value="DNA_Adenine_Mtase"/>
</dbReference>
<dbReference type="PANTHER" id="PTHR42933">
    <property type="entry name" value="SLR6095 PROTEIN"/>
    <property type="match status" value="1"/>
</dbReference>
<dbReference type="EMBL" id="WUMU01000044">
    <property type="protein sequence ID" value="MXN21062.1"/>
    <property type="molecule type" value="Genomic_DNA"/>
</dbReference>
<dbReference type="InterPro" id="IPR029063">
    <property type="entry name" value="SAM-dependent_MTases_sf"/>
</dbReference>
<accession>A0A6L7GBI3</accession>
<keyword evidence="6" id="KW-0680">Restriction system</keyword>
<organism evidence="10 11">
    <name type="scientific">Pseudooceanicola albus</name>
    <dbReference type="NCBI Taxonomy" id="2692189"/>
    <lineage>
        <taxon>Bacteria</taxon>
        <taxon>Pseudomonadati</taxon>
        <taxon>Pseudomonadota</taxon>
        <taxon>Alphaproteobacteria</taxon>
        <taxon>Rhodobacterales</taxon>
        <taxon>Paracoccaceae</taxon>
        <taxon>Pseudooceanicola</taxon>
    </lineage>
</organism>
<dbReference type="InterPro" id="IPR002052">
    <property type="entry name" value="DNA_methylase_N6_adenine_CS"/>
</dbReference>
<evidence type="ECO:0000313" key="11">
    <source>
        <dbReference type="Proteomes" id="UP000477911"/>
    </source>
</evidence>
<evidence type="ECO:0000256" key="6">
    <source>
        <dbReference type="ARBA" id="ARBA00022747"/>
    </source>
</evidence>
<reference evidence="10 11" key="1">
    <citation type="submission" date="2019-12" db="EMBL/GenBank/DDBJ databases">
        <authorList>
            <person name="Li M."/>
        </authorList>
    </citation>
    <scope>NUCLEOTIDE SEQUENCE [LARGE SCALE GENOMIC DNA]</scope>
    <source>
        <strain evidence="10 11">GBMRC 2024</strain>
    </source>
</reference>
<feature type="domain" description="N6 adenine-specific DNA methyltransferase N-terminal" evidence="9">
    <location>
        <begin position="9"/>
        <end position="52"/>
    </location>
</feature>
<dbReference type="InterPro" id="IPR038333">
    <property type="entry name" value="T1MK-like_N_sf"/>
</dbReference>
<comment type="caution">
    <text evidence="10">The sequence shown here is derived from an EMBL/GenBank/DDBJ whole genome shotgun (WGS) entry which is preliminary data.</text>
</comment>
<dbReference type="GO" id="GO:0008170">
    <property type="term" value="F:N-methyltransferase activity"/>
    <property type="evidence" value="ECO:0007669"/>
    <property type="project" value="InterPro"/>
</dbReference>
<protein>
    <recommendedName>
        <fullName evidence="2">site-specific DNA-methyltransferase (adenine-specific)</fullName>
        <ecNumber evidence="2">2.1.1.72</ecNumber>
    </recommendedName>
</protein>
<dbReference type="InterPro" id="IPR003356">
    <property type="entry name" value="DNA_methylase_A-5"/>
</dbReference>
<name>A0A6L7GBI3_9RHOB</name>
<feature type="domain" description="DNA methylase adenine-specific" evidence="8">
    <location>
        <begin position="133"/>
        <end position="455"/>
    </location>
</feature>
<evidence type="ECO:0000259" key="8">
    <source>
        <dbReference type="Pfam" id="PF02384"/>
    </source>
</evidence>
<dbReference type="GO" id="GO:0009307">
    <property type="term" value="P:DNA restriction-modification system"/>
    <property type="evidence" value="ECO:0007669"/>
    <property type="project" value="UniProtKB-KW"/>
</dbReference>
<evidence type="ECO:0000256" key="4">
    <source>
        <dbReference type="ARBA" id="ARBA00022679"/>
    </source>
</evidence>
<dbReference type="PRINTS" id="PR00507">
    <property type="entry name" value="N12N6MTFRASE"/>
</dbReference>
<dbReference type="RefSeq" id="WP_160897178.1">
    <property type="nucleotide sequence ID" value="NZ_WUMU01000044.1"/>
</dbReference>
<comment type="catalytic activity">
    <reaction evidence="7">
        <text>a 2'-deoxyadenosine in DNA + S-adenosyl-L-methionine = an N(6)-methyl-2'-deoxyadenosine in DNA + S-adenosyl-L-homocysteine + H(+)</text>
        <dbReference type="Rhea" id="RHEA:15197"/>
        <dbReference type="Rhea" id="RHEA-COMP:12418"/>
        <dbReference type="Rhea" id="RHEA-COMP:12419"/>
        <dbReference type="ChEBI" id="CHEBI:15378"/>
        <dbReference type="ChEBI" id="CHEBI:57856"/>
        <dbReference type="ChEBI" id="CHEBI:59789"/>
        <dbReference type="ChEBI" id="CHEBI:90615"/>
        <dbReference type="ChEBI" id="CHEBI:90616"/>
        <dbReference type="EC" id="2.1.1.72"/>
    </reaction>
</comment>
<keyword evidence="11" id="KW-1185">Reference proteome</keyword>
<dbReference type="GO" id="GO:0009007">
    <property type="term" value="F:site-specific DNA-methyltransferase (adenine-specific) activity"/>
    <property type="evidence" value="ECO:0007669"/>
    <property type="project" value="UniProtKB-EC"/>
</dbReference>
<evidence type="ECO:0000256" key="2">
    <source>
        <dbReference type="ARBA" id="ARBA00011900"/>
    </source>
</evidence>
<dbReference type="AlphaFoldDB" id="A0A6L7GBI3"/>
<evidence type="ECO:0000313" key="10">
    <source>
        <dbReference type="EMBL" id="MXN21062.1"/>
    </source>
</evidence>
<dbReference type="Pfam" id="PF02384">
    <property type="entry name" value="N6_Mtase"/>
    <property type="match status" value="1"/>
</dbReference>
<dbReference type="Pfam" id="PF12161">
    <property type="entry name" value="HsdM_N"/>
    <property type="match status" value="1"/>
</dbReference>
<dbReference type="GO" id="GO:0003677">
    <property type="term" value="F:DNA binding"/>
    <property type="evidence" value="ECO:0007669"/>
    <property type="project" value="InterPro"/>
</dbReference>
<comment type="similarity">
    <text evidence="1">Belongs to the N(4)/N(6)-methyltransferase family.</text>
</comment>
<evidence type="ECO:0000256" key="7">
    <source>
        <dbReference type="ARBA" id="ARBA00047942"/>
    </source>
</evidence>
<evidence type="ECO:0000259" key="9">
    <source>
        <dbReference type="Pfam" id="PF12161"/>
    </source>
</evidence>
<dbReference type="Gene3D" id="1.20.1260.30">
    <property type="match status" value="1"/>
</dbReference>
<proteinExistence type="inferred from homology"/>
<evidence type="ECO:0000256" key="3">
    <source>
        <dbReference type="ARBA" id="ARBA00022603"/>
    </source>
</evidence>
<keyword evidence="5" id="KW-0949">S-adenosyl-L-methionine</keyword>
<dbReference type="InterPro" id="IPR022749">
    <property type="entry name" value="D12N6_MeTrfase_N"/>
</dbReference>
<keyword evidence="4" id="KW-0808">Transferase</keyword>
<dbReference type="SUPFAM" id="SSF53335">
    <property type="entry name" value="S-adenosyl-L-methionine-dependent methyltransferases"/>
    <property type="match status" value="1"/>
</dbReference>
<sequence>MSATQDTVAKLWNLCHVLRDDGVTYSEYVTELTYLLFLKMMEETDQENRLPAEYRWATVATREGLAQLTHYKHLLTSLGDPEEKDADGKPKPPKDPLVLAIFENAQTRLRKPANLKSLTTAINDLDWFDAREEGLGDLYEGLLQKNAEDKKSGAGQYFTPRPLIDCLVRLTRPRLGERIQDPAAGTGGFIVAAHRKIYQANNQFFGLAEGEAQRQIRDCYTLAELVPDTHRLCLMNLMLHGIEGNAQAMDTLTDEGASLPKADLILSNPPFGTKKGGGRPQRGDFSTTANTSNKQLAFVEHIIRGLAPGGRAAVVVPDNVLFEDGTGRALRQMLMNWCDLHTILRLPTGIFYAHGVKTNVIFFTRNADGGQKDGTGAVWVYDMRAGAPSYGKTRPLRAEDFSDFEAAFGDDPLGHAERTDQGEEGRFRRFTREDIAARGDNLDISWLRDGEEEAEDGLTDPDDITAAILGHLREATREIEALVLELEGGEEEEVPASVAAE</sequence>
<dbReference type="PANTHER" id="PTHR42933:SF4">
    <property type="entry name" value="TYPE I RESTRICTION ENZYME ECOKI METHYLASE SUBUNIT"/>
    <property type="match status" value="1"/>
</dbReference>
<gene>
    <name evidence="10" type="ORF">GR170_24865</name>
</gene>
<dbReference type="GO" id="GO:0032259">
    <property type="term" value="P:methylation"/>
    <property type="evidence" value="ECO:0007669"/>
    <property type="project" value="UniProtKB-KW"/>
</dbReference>
<dbReference type="Gene3D" id="3.40.50.150">
    <property type="entry name" value="Vaccinia Virus protein VP39"/>
    <property type="match status" value="1"/>
</dbReference>
<evidence type="ECO:0000256" key="5">
    <source>
        <dbReference type="ARBA" id="ARBA00022691"/>
    </source>
</evidence>
<keyword evidence="3 10" id="KW-0489">Methyltransferase</keyword>
<dbReference type="PROSITE" id="PS00092">
    <property type="entry name" value="N6_MTASE"/>
    <property type="match status" value="1"/>
</dbReference>
<dbReference type="Proteomes" id="UP000477911">
    <property type="component" value="Unassembled WGS sequence"/>
</dbReference>
<evidence type="ECO:0000256" key="1">
    <source>
        <dbReference type="ARBA" id="ARBA00006594"/>
    </source>
</evidence>
<dbReference type="EC" id="2.1.1.72" evidence="2"/>